<feature type="chain" id="PRO_5039299542" evidence="1">
    <location>
        <begin position="25"/>
        <end position="142"/>
    </location>
</feature>
<accession>A0A562IRC0</accession>
<evidence type="ECO:0000313" key="2">
    <source>
        <dbReference type="EMBL" id="TWH73400.1"/>
    </source>
</evidence>
<comment type="caution">
    <text evidence="2">The sequence shown here is derived from an EMBL/GenBank/DDBJ whole genome shotgun (WGS) entry which is preliminary data.</text>
</comment>
<keyword evidence="3" id="KW-1185">Reference proteome</keyword>
<protein>
    <submittedName>
        <fullName evidence="2">Uncharacterized protein</fullName>
    </submittedName>
</protein>
<dbReference type="Proteomes" id="UP000321490">
    <property type="component" value="Unassembled WGS sequence"/>
</dbReference>
<proteinExistence type="predicted"/>
<evidence type="ECO:0000256" key="1">
    <source>
        <dbReference type="SAM" id="SignalP"/>
    </source>
</evidence>
<name>A0A562IRC0_9ACTN</name>
<dbReference type="AlphaFoldDB" id="A0A562IRC0"/>
<dbReference type="RefSeq" id="WP_153356145.1">
    <property type="nucleotide sequence ID" value="NZ_JABGDC010000004.1"/>
</dbReference>
<gene>
    <name evidence="2" type="ORF">JD78_01923</name>
</gene>
<organism evidence="2 3">
    <name type="scientific">Modestobacter roseus</name>
    <dbReference type="NCBI Taxonomy" id="1181884"/>
    <lineage>
        <taxon>Bacteria</taxon>
        <taxon>Bacillati</taxon>
        <taxon>Actinomycetota</taxon>
        <taxon>Actinomycetes</taxon>
        <taxon>Geodermatophilales</taxon>
        <taxon>Geodermatophilaceae</taxon>
        <taxon>Modestobacter</taxon>
    </lineage>
</organism>
<sequence length="142" mass="13962">MQPQVRSAAWVVVLGALGALTGCAGGDGSGPRAADGVEASEIARQAAESAGVDSAAAVGGDAQTMSDVSLDSVTTGATHSAFAACTGGGSMDLDLLGEVVTVDCDGEGHRFDGLGLTDDVPTFRVVRPNDAPGTWGVALTVD</sequence>
<reference evidence="2 3" key="1">
    <citation type="submission" date="2019-07" db="EMBL/GenBank/DDBJ databases">
        <title>R&amp;d 2014.</title>
        <authorList>
            <person name="Klenk H.-P."/>
        </authorList>
    </citation>
    <scope>NUCLEOTIDE SEQUENCE [LARGE SCALE GENOMIC DNA]</scope>
    <source>
        <strain evidence="2 3">DSM 45764</strain>
    </source>
</reference>
<feature type="signal peptide" evidence="1">
    <location>
        <begin position="1"/>
        <end position="24"/>
    </location>
</feature>
<dbReference type="PROSITE" id="PS51257">
    <property type="entry name" value="PROKAR_LIPOPROTEIN"/>
    <property type="match status" value="1"/>
</dbReference>
<evidence type="ECO:0000313" key="3">
    <source>
        <dbReference type="Proteomes" id="UP000321490"/>
    </source>
</evidence>
<dbReference type="EMBL" id="VLKF01000001">
    <property type="protein sequence ID" value="TWH73400.1"/>
    <property type="molecule type" value="Genomic_DNA"/>
</dbReference>
<keyword evidence="1" id="KW-0732">Signal</keyword>